<protein>
    <submittedName>
        <fullName evidence="1">15321_t:CDS:1</fullName>
    </submittedName>
</protein>
<dbReference type="Proteomes" id="UP000789759">
    <property type="component" value="Unassembled WGS sequence"/>
</dbReference>
<dbReference type="EMBL" id="CAJVQA010011913">
    <property type="protein sequence ID" value="CAG8712021.1"/>
    <property type="molecule type" value="Genomic_DNA"/>
</dbReference>
<gene>
    <name evidence="1" type="ORF">CPELLU_LOCUS12380</name>
</gene>
<sequence>RSVKQKLGSMEEYNEDDIDIATYFEETSHSEAHIQHFAKHKGFKVRLGRLKTVNTAENEKATRKWTILCKHSGLFKPKDSAWQSTLTHIMCPWHINLSCPLKDNPGFRIIVTTFNDNHNHDLSYEAIQFEKKQFTEEMWQEVEFLVTKCQLGATIV</sequence>
<name>A0A9N9HYF8_9GLOM</name>
<organism evidence="1 2">
    <name type="scientific">Cetraspora pellucida</name>
    <dbReference type="NCBI Taxonomy" id="1433469"/>
    <lineage>
        <taxon>Eukaryota</taxon>
        <taxon>Fungi</taxon>
        <taxon>Fungi incertae sedis</taxon>
        <taxon>Mucoromycota</taxon>
        <taxon>Glomeromycotina</taxon>
        <taxon>Glomeromycetes</taxon>
        <taxon>Diversisporales</taxon>
        <taxon>Gigasporaceae</taxon>
        <taxon>Cetraspora</taxon>
    </lineage>
</organism>
<accession>A0A9N9HYF8</accession>
<proteinExistence type="predicted"/>
<reference evidence="1" key="1">
    <citation type="submission" date="2021-06" db="EMBL/GenBank/DDBJ databases">
        <authorList>
            <person name="Kallberg Y."/>
            <person name="Tangrot J."/>
            <person name="Rosling A."/>
        </authorList>
    </citation>
    <scope>NUCLEOTIDE SEQUENCE</scope>
    <source>
        <strain evidence="1">FL966</strain>
    </source>
</reference>
<feature type="non-terminal residue" evidence="1">
    <location>
        <position position="1"/>
    </location>
</feature>
<comment type="caution">
    <text evidence="1">The sequence shown here is derived from an EMBL/GenBank/DDBJ whole genome shotgun (WGS) entry which is preliminary data.</text>
</comment>
<evidence type="ECO:0000313" key="2">
    <source>
        <dbReference type="Proteomes" id="UP000789759"/>
    </source>
</evidence>
<dbReference type="AlphaFoldDB" id="A0A9N9HYF8"/>
<evidence type="ECO:0000313" key="1">
    <source>
        <dbReference type="EMBL" id="CAG8712021.1"/>
    </source>
</evidence>
<dbReference type="OrthoDB" id="2475342at2759"/>
<keyword evidence="2" id="KW-1185">Reference proteome</keyword>